<proteinExistence type="predicted"/>
<name>A0ABS2TCS8_9ACTO</name>
<evidence type="ECO:0000259" key="1">
    <source>
        <dbReference type="PROSITE" id="PS50995"/>
    </source>
</evidence>
<dbReference type="InterPro" id="IPR036388">
    <property type="entry name" value="WH-like_DNA-bd_sf"/>
</dbReference>
<dbReference type="SMART" id="SM00347">
    <property type="entry name" value="HTH_MARR"/>
    <property type="match status" value="1"/>
</dbReference>
<dbReference type="EMBL" id="JAFFJS010000001">
    <property type="protein sequence ID" value="MBM9432450.1"/>
    <property type="molecule type" value="Genomic_DNA"/>
</dbReference>
<dbReference type="Proteomes" id="UP000705983">
    <property type="component" value="Unassembled WGS sequence"/>
</dbReference>
<keyword evidence="3" id="KW-1185">Reference proteome</keyword>
<dbReference type="PROSITE" id="PS50995">
    <property type="entry name" value="HTH_MARR_2"/>
    <property type="match status" value="1"/>
</dbReference>
<dbReference type="Pfam" id="PF12802">
    <property type="entry name" value="MarR_2"/>
    <property type="match status" value="1"/>
</dbReference>
<evidence type="ECO:0000313" key="3">
    <source>
        <dbReference type="Proteomes" id="UP000705983"/>
    </source>
</evidence>
<evidence type="ECO:0000313" key="2">
    <source>
        <dbReference type="EMBL" id="MBM9432450.1"/>
    </source>
</evidence>
<feature type="domain" description="HTH marR-type" evidence="1">
    <location>
        <begin position="1"/>
        <end position="135"/>
    </location>
</feature>
<dbReference type="RefSeq" id="WP_187995993.1">
    <property type="nucleotide sequence ID" value="NZ_JACEXG010000001.1"/>
</dbReference>
<dbReference type="InterPro" id="IPR011991">
    <property type="entry name" value="ArsR-like_HTH"/>
</dbReference>
<dbReference type="SUPFAM" id="SSF46785">
    <property type="entry name" value="Winged helix' DNA-binding domain"/>
    <property type="match status" value="1"/>
</dbReference>
<sequence length="136" mass="14510">MLESSSVAESLRFAVLHLSRGLRGAGKLGESRYCVLSALSASPMTVSALAFHSRVSVASMSKLVSAMVEAGLVQRERDVVDARRVDISITEAGREALAAAADDGVEWLHRHIDGLEGEDIITLSRAAAIMRTMITT</sequence>
<accession>A0ABS2TCS8</accession>
<dbReference type="Gene3D" id="1.10.10.10">
    <property type="entry name" value="Winged helix-like DNA-binding domain superfamily/Winged helix DNA-binding domain"/>
    <property type="match status" value="1"/>
</dbReference>
<organism evidence="2 3">
    <name type="scientific">Flaviflexus equikiangi</name>
    <dbReference type="NCBI Taxonomy" id="2758573"/>
    <lineage>
        <taxon>Bacteria</taxon>
        <taxon>Bacillati</taxon>
        <taxon>Actinomycetota</taxon>
        <taxon>Actinomycetes</taxon>
        <taxon>Actinomycetales</taxon>
        <taxon>Actinomycetaceae</taxon>
        <taxon>Flaviflexus</taxon>
    </lineage>
</organism>
<dbReference type="CDD" id="cd00090">
    <property type="entry name" value="HTH_ARSR"/>
    <property type="match status" value="1"/>
</dbReference>
<comment type="caution">
    <text evidence="2">The sequence shown here is derived from an EMBL/GenBank/DDBJ whole genome shotgun (WGS) entry which is preliminary data.</text>
</comment>
<reference evidence="3" key="1">
    <citation type="submission" date="2021-02" db="EMBL/GenBank/DDBJ databases">
        <title>Leucobacter sp. CX169.</title>
        <authorList>
            <person name="Cheng Y."/>
        </authorList>
    </citation>
    <scope>NUCLEOTIDE SEQUENCE [LARGE SCALE GENOMIC DNA]</scope>
    <source>
        <strain evidence="3">JY899</strain>
    </source>
</reference>
<dbReference type="InterPro" id="IPR000835">
    <property type="entry name" value="HTH_MarR-typ"/>
</dbReference>
<dbReference type="InterPro" id="IPR036390">
    <property type="entry name" value="WH_DNA-bd_sf"/>
</dbReference>
<protein>
    <submittedName>
        <fullName evidence="2">MarR family transcriptional regulator</fullName>
    </submittedName>
</protein>
<dbReference type="PANTHER" id="PTHR39515">
    <property type="entry name" value="CONSERVED PROTEIN"/>
    <property type="match status" value="1"/>
</dbReference>
<dbReference type="PANTHER" id="PTHR39515:SF2">
    <property type="entry name" value="HTH-TYPE TRANSCRIPTIONAL REGULATOR RV0880"/>
    <property type="match status" value="1"/>
</dbReference>
<dbReference type="InterPro" id="IPR052526">
    <property type="entry name" value="HTH-type_Bedaq_tolerance"/>
</dbReference>
<gene>
    <name evidence="2" type="ORF">JVW63_01825</name>
</gene>